<keyword evidence="2" id="KW-0175">Coiled coil</keyword>
<protein>
    <submittedName>
        <fullName evidence="4">Intraflagellar transport protein 20 like</fullName>
    </submittedName>
</protein>
<evidence type="ECO:0000256" key="1">
    <source>
        <dbReference type="ARBA" id="ARBA00004138"/>
    </source>
</evidence>
<evidence type="ECO:0000313" key="5">
    <source>
        <dbReference type="Proteomes" id="UP001151699"/>
    </source>
</evidence>
<dbReference type="PANTHER" id="PTHR31978">
    <property type="entry name" value="INTRAFLAGELLAR TRANSPORT PROTEIN 20 HOMOLOG"/>
    <property type="match status" value="1"/>
</dbReference>
<evidence type="ECO:0000256" key="3">
    <source>
        <dbReference type="ARBA" id="ARBA00023273"/>
    </source>
</evidence>
<dbReference type="InterPro" id="IPR028172">
    <property type="entry name" value="FT20"/>
</dbReference>
<reference evidence="4" key="1">
    <citation type="submission" date="2022-07" db="EMBL/GenBank/DDBJ databases">
        <authorList>
            <person name="Trinca V."/>
            <person name="Uliana J.V.C."/>
            <person name="Torres T.T."/>
            <person name="Ward R.J."/>
            <person name="Monesi N."/>
        </authorList>
    </citation>
    <scope>NUCLEOTIDE SEQUENCE</scope>
    <source>
        <strain evidence="4">HSMRA1968</strain>
        <tissue evidence="4">Whole embryos</tissue>
    </source>
</reference>
<dbReference type="GO" id="GO:0097730">
    <property type="term" value="C:non-motile cilium"/>
    <property type="evidence" value="ECO:0007669"/>
    <property type="project" value="TreeGrafter"/>
</dbReference>
<dbReference type="EMBL" id="WJQU01000001">
    <property type="protein sequence ID" value="KAJ6645385.1"/>
    <property type="molecule type" value="Genomic_DNA"/>
</dbReference>
<dbReference type="GO" id="GO:0036064">
    <property type="term" value="C:ciliary basal body"/>
    <property type="evidence" value="ECO:0007669"/>
    <property type="project" value="TreeGrafter"/>
</dbReference>
<keyword evidence="3" id="KW-0966">Cell projection</keyword>
<comment type="caution">
    <text evidence="4">The sequence shown here is derived from an EMBL/GenBank/DDBJ whole genome shotgun (WGS) entry which is preliminary data.</text>
</comment>
<comment type="subcellular location">
    <subcellularLocation>
        <location evidence="1">Cell projection</location>
        <location evidence="1">Cilium</location>
    </subcellularLocation>
</comment>
<dbReference type="Pfam" id="PF14931">
    <property type="entry name" value="IFT20"/>
    <property type="match status" value="1"/>
</dbReference>
<dbReference type="AlphaFoldDB" id="A0A9Q0S6Q5"/>
<evidence type="ECO:0000256" key="2">
    <source>
        <dbReference type="ARBA" id="ARBA00023054"/>
    </source>
</evidence>
<name>A0A9Q0S6Q5_9DIPT</name>
<dbReference type="Proteomes" id="UP001151699">
    <property type="component" value="Chromosome A"/>
</dbReference>
<gene>
    <name evidence="4" type="primary">ift20</name>
    <name evidence="4" type="ORF">Bhyg_00591</name>
</gene>
<dbReference type="PANTHER" id="PTHR31978:SF1">
    <property type="entry name" value="INTRAFLAGELLAR TRANSPORT PROTEIN 20 HOMOLOG"/>
    <property type="match status" value="1"/>
</dbReference>
<dbReference type="OrthoDB" id="10254896at2759"/>
<dbReference type="GO" id="GO:0030990">
    <property type="term" value="C:intraciliary transport particle"/>
    <property type="evidence" value="ECO:0007669"/>
    <property type="project" value="TreeGrafter"/>
</dbReference>
<organism evidence="4 5">
    <name type="scientific">Pseudolycoriella hygida</name>
    <dbReference type="NCBI Taxonomy" id="35572"/>
    <lineage>
        <taxon>Eukaryota</taxon>
        <taxon>Metazoa</taxon>
        <taxon>Ecdysozoa</taxon>
        <taxon>Arthropoda</taxon>
        <taxon>Hexapoda</taxon>
        <taxon>Insecta</taxon>
        <taxon>Pterygota</taxon>
        <taxon>Neoptera</taxon>
        <taxon>Endopterygota</taxon>
        <taxon>Diptera</taxon>
        <taxon>Nematocera</taxon>
        <taxon>Sciaroidea</taxon>
        <taxon>Sciaridae</taxon>
        <taxon>Pseudolycoriella</taxon>
    </lineage>
</organism>
<evidence type="ECO:0000313" key="4">
    <source>
        <dbReference type="EMBL" id="KAJ6645385.1"/>
    </source>
</evidence>
<dbReference type="GO" id="GO:0097546">
    <property type="term" value="C:ciliary base"/>
    <property type="evidence" value="ECO:0007669"/>
    <property type="project" value="TreeGrafter"/>
</dbReference>
<accession>A0A9Q0S6Q5</accession>
<proteinExistence type="predicted"/>
<sequence>MSDDLSNRGIYFDDIYVLRVLDPEITSETHDLRSESTEYVNQLNEFQKITKEFIKTTEKFAKEVDAHKMRAIGVKNLLKSISKQRQTEQRNLQAKILERKTELERLKIEYHYLQRILSEQQEIIANFHET</sequence>
<dbReference type="GO" id="GO:0005737">
    <property type="term" value="C:cytoplasm"/>
    <property type="evidence" value="ECO:0007669"/>
    <property type="project" value="TreeGrafter"/>
</dbReference>
<dbReference type="GO" id="GO:0060271">
    <property type="term" value="P:cilium assembly"/>
    <property type="evidence" value="ECO:0007669"/>
    <property type="project" value="TreeGrafter"/>
</dbReference>
<dbReference type="GO" id="GO:0061512">
    <property type="term" value="P:protein localization to cilium"/>
    <property type="evidence" value="ECO:0007669"/>
    <property type="project" value="TreeGrafter"/>
</dbReference>
<keyword evidence="5" id="KW-1185">Reference proteome</keyword>
<dbReference type="GO" id="GO:0005813">
    <property type="term" value="C:centrosome"/>
    <property type="evidence" value="ECO:0007669"/>
    <property type="project" value="TreeGrafter"/>
</dbReference>